<dbReference type="EMBL" id="UZAI01006763">
    <property type="protein sequence ID" value="VDO96669.1"/>
    <property type="molecule type" value="Genomic_DNA"/>
</dbReference>
<evidence type="ECO:0000313" key="1">
    <source>
        <dbReference type="EMBL" id="VDO96669.1"/>
    </source>
</evidence>
<protein>
    <submittedName>
        <fullName evidence="1">Uncharacterized protein</fullName>
    </submittedName>
</protein>
<gene>
    <name evidence="1" type="ORF">SMRZ_LOCUS11708</name>
</gene>
<dbReference type="AlphaFoldDB" id="A0A3P8A0T2"/>
<organism evidence="1 2">
    <name type="scientific">Schistosoma margrebowiei</name>
    <dbReference type="NCBI Taxonomy" id="48269"/>
    <lineage>
        <taxon>Eukaryota</taxon>
        <taxon>Metazoa</taxon>
        <taxon>Spiralia</taxon>
        <taxon>Lophotrochozoa</taxon>
        <taxon>Platyhelminthes</taxon>
        <taxon>Trematoda</taxon>
        <taxon>Digenea</taxon>
        <taxon>Strigeidida</taxon>
        <taxon>Schistosomatoidea</taxon>
        <taxon>Schistosomatidae</taxon>
        <taxon>Schistosoma</taxon>
    </lineage>
</organism>
<keyword evidence="2" id="KW-1185">Reference proteome</keyword>
<dbReference type="Proteomes" id="UP000277204">
    <property type="component" value="Unassembled WGS sequence"/>
</dbReference>
<name>A0A3P8A0T2_9TREM</name>
<proteinExistence type="predicted"/>
<reference evidence="1 2" key="1">
    <citation type="submission" date="2018-11" db="EMBL/GenBank/DDBJ databases">
        <authorList>
            <consortium name="Pathogen Informatics"/>
        </authorList>
    </citation>
    <scope>NUCLEOTIDE SEQUENCE [LARGE SCALE GENOMIC DNA]</scope>
    <source>
        <strain evidence="1 2">Zambia</strain>
    </source>
</reference>
<evidence type="ECO:0000313" key="2">
    <source>
        <dbReference type="Proteomes" id="UP000277204"/>
    </source>
</evidence>
<accession>A0A3P8A0T2</accession>
<sequence>MIGHSVRLTLRCTDIELRTIGAWNDITLSTCLITTNIG</sequence>